<keyword evidence="2" id="KW-1185">Reference proteome</keyword>
<name>A0ACC1YLY0_MELAZ</name>
<comment type="caution">
    <text evidence="1">The sequence shown here is derived from an EMBL/GenBank/DDBJ whole genome shotgun (WGS) entry which is preliminary data.</text>
</comment>
<accession>A0ACC1YLY0</accession>
<sequence length="383" mass="43191">MKGKDPVKVIREALSKALVFYYPLAGRLQEGPGKKLMVDCNGEGVLFIEADANVTLEQLGDEIKPPFPYWEEVMYEVTRLTCGGFILASLFNHTMLDGVSFVVFLKSLAEFARGADSPSLMPIWEQKILSARDPPRITCTHHEYEKVNESKTQSDVEPMEHKSIYFGPKEISALWSNVPPHLRNFTTFELLTACIWRCRTAALKLDPDQVVRVSCVANMRGKHYNILPPGYFGVGFACPAACTKVDDLCKRPLGYAMELVKNAKDKMNEEYIKSLADFMVLKGRPNFTSEGNLIVSNITRLGLEEIDFVWGKPVYGGPPEGTSSISYHVKYQNKDGEDGILVLLCLARSAMERFEKELKKITQESAEELYEMKMKPTKMLSKF</sequence>
<dbReference type="EMBL" id="CM051395">
    <property type="protein sequence ID" value="KAJ4724426.1"/>
    <property type="molecule type" value="Genomic_DNA"/>
</dbReference>
<evidence type="ECO:0000313" key="2">
    <source>
        <dbReference type="Proteomes" id="UP001164539"/>
    </source>
</evidence>
<reference evidence="1 2" key="1">
    <citation type="journal article" date="2023" name="Science">
        <title>Complex scaffold remodeling in plant triterpene biosynthesis.</title>
        <authorList>
            <person name="De La Pena R."/>
            <person name="Hodgson H."/>
            <person name="Liu J.C."/>
            <person name="Stephenson M.J."/>
            <person name="Martin A.C."/>
            <person name="Owen C."/>
            <person name="Harkess A."/>
            <person name="Leebens-Mack J."/>
            <person name="Jimenez L.E."/>
            <person name="Osbourn A."/>
            <person name="Sattely E.S."/>
        </authorList>
    </citation>
    <scope>NUCLEOTIDE SEQUENCE [LARGE SCALE GENOMIC DNA]</scope>
    <source>
        <strain evidence="2">cv. JPN11</strain>
        <tissue evidence="1">Leaf</tissue>
    </source>
</reference>
<protein>
    <submittedName>
        <fullName evidence="1">Benzyl alcohol O-benzoyltransferase</fullName>
    </submittedName>
</protein>
<proteinExistence type="predicted"/>
<dbReference type="Proteomes" id="UP001164539">
    <property type="component" value="Chromosome 2"/>
</dbReference>
<evidence type="ECO:0000313" key="1">
    <source>
        <dbReference type="EMBL" id="KAJ4724426.1"/>
    </source>
</evidence>
<organism evidence="1 2">
    <name type="scientific">Melia azedarach</name>
    <name type="common">Chinaberry tree</name>
    <dbReference type="NCBI Taxonomy" id="155640"/>
    <lineage>
        <taxon>Eukaryota</taxon>
        <taxon>Viridiplantae</taxon>
        <taxon>Streptophyta</taxon>
        <taxon>Embryophyta</taxon>
        <taxon>Tracheophyta</taxon>
        <taxon>Spermatophyta</taxon>
        <taxon>Magnoliopsida</taxon>
        <taxon>eudicotyledons</taxon>
        <taxon>Gunneridae</taxon>
        <taxon>Pentapetalae</taxon>
        <taxon>rosids</taxon>
        <taxon>malvids</taxon>
        <taxon>Sapindales</taxon>
        <taxon>Meliaceae</taxon>
        <taxon>Melia</taxon>
    </lineage>
</organism>
<gene>
    <name evidence="1" type="ORF">OWV82_003419</name>
</gene>